<keyword evidence="1" id="KW-0560">Oxidoreductase</keyword>
<proteinExistence type="predicted"/>
<dbReference type="EMBL" id="CAEZTY010000108">
    <property type="protein sequence ID" value="CAB4599241.1"/>
    <property type="molecule type" value="Genomic_DNA"/>
</dbReference>
<feature type="domain" description="Luciferase-like" evidence="2">
    <location>
        <begin position="12"/>
        <end position="167"/>
    </location>
</feature>
<dbReference type="PANTHER" id="PTHR43244">
    <property type="match status" value="1"/>
</dbReference>
<protein>
    <submittedName>
        <fullName evidence="3">Unannotated protein</fullName>
    </submittedName>
</protein>
<name>A0A6J6A556_9ZZZZ</name>
<dbReference type="Pfam" id="PF00296">
    <property type="entry name" value="Bac_luciferase"/>
    <property type="match status" value="1"/>
</dbReference>
<reference evidence="3" key="1">
    <citation type="submission" date="2020-05" db="EMBL/GenBank/DDBJ databases">
        <authorList>
            <person name="Chiriac C."/>
            <person name="Salcher M."/>
            <person name="Ghai R."/>
            <person name="Kavagutti S V."/>
        </authorList>
    </citation>
    <scope>NUCLEOTIDE SEQUENCE</scope>
</reference>
<dbReference type="GO" id="GO:0016705">
    <property type="term" value="F:oxidoreductase activity, acting on paired donors, with incorporation or reduction of molecular oxygen"/>
    <property type="evidence" value="ECO:0007669"/>
    <property type="project" value="InterPro"/>
</dbReference>
<sequence>MEISIGITPGPDAVRLAQLAEDLGYRRAWLYDSAALYEDIWINIANILNATSNLDVGTAVLVPNLRHVMTTASAIATIERMAPGRLMCGFGTGFTARMVLGKKALSWAATRRYIETLHSLLQGEVAEVEGSKVQMIHRPSLTAQRPIDVPLLLSAMGPKGLDITAEMIANGTCTGLIGVAPLEGAWGHQVLMVSGSVLDDGELASSPRAKAAIGPWYVVGYHGFWEAFPEGVASMPGGSEWLADVESARPEGQRHLTVHEGHVTEVVGRDLTVLDLATEETLAGVGWTGEASSIQEKLHHASSVGVKEILYTPAGPDVDREMRAFAKAALC</sequence>
<dbReference type="EMBL" id="CAFAAD010000116">
    <property type="protein sequence ID" value="CAB4799200.1"/>
    <property type="molecule type" value="Genomic_DNA"/>
</dbReference>
<dbReference type="InterPro" id="IPR050564">
    <property type="entry name" value="F420-G6PD/mer"/>
</dbReference>
<dbReference type="Gene3D" id="3.20.20.30">
    <property type="entry name" value="Luciferase-like domain"/>
    <property type="match status" value="1"/>
</dbReference>
<organism evidence="3">
    <name type="scientific">freshwater metagenome</name>
    <dbReference type="NCBI Taxonomy" id="449393"/>
    <lineage>
        <taxon>unclassified sequences</taxon>
        <taxon>metagenomes</taxon>
        <taxon>ecological metagenomes</taxon>
    </lineage>
</organism>
<dbReference type="EMBL" id="CAESAL010000128">
    <property type="protein sequence ID" value="CAB4346823.1"/>
    <property type="molecule type" value="Genomic_DNA"/>
</dbReference>
<dbReference type="SUPFAM" id="SSF51679">
    <property type="entry name" value="Bacterial luciferase-like"/>
    <property type="match status" value="1"/>
</dbReference>
<dbReference type="InterPro" id="IPR011251">
    <property type="entry name" value="Luciferase-like_dom"/>
</dbReference>
<evidence type="ECO:0000313" key="3">
    <source>
        <dbReference type="EMBL" id="CAB4346823.1"/>
    </source>
</evidence>
<dbReference type="AlphaFoldDB" id="A0A6J6A556"/>
<evidence type="ECO:0000313" key="4">
    <source>
        <dbReference type="EMBL" id="CAB4599241.1"/>
    </source>
</evidence>
<evidence type="ECO:0000259" key="2">
    <source>
        <dbReference type="Pfam" id="PF00296"/>
    </source>
</evidence>
<dbReference type="InterPro" id="IPR036661">
    <property type="entry name" value="Luciferase-like_sf"/>
</dbReference>
<accession>A0A6J6A556</accession>
<gene>
    <name evidence="4" type="ORF">UFOPK1762_01817</name>
    <name evidence="5" type="ORF">UFOPK2969_01371</name>
    <name evidence="3" type="ORF">UFOPK3331_02002</name>
</gene>
<evidence type="ECO:0000256" key="1">
    <source>
        <dbReference type="ARBA" id="ARBA00023002"/>
    </source>
</evidence>
<dbReference type="PANTHER" id="PTHR43244:SF1">
    <property type="entry name" value="5,10-METHYLENETETRAHYDROMETHANOPTERIN REDUCTASE"/>
    <property type="match status" value="1"/>
</dbReference>
<evidence type="ECO:0000313" key="5">
    <source>
        <dbReference type="EMBL" id="CAB4799200.1"/>
    </source>
</evidence>